<dbReference type="Pfam" id="PF00717">
    <property type="entry name" value="Peptidase_S24"/>
    <property type="match status" value="1"/>
</dbReference>
<dbReference type="STRING" id="317577.GCA_000419625_03674"/>
<dbReference type="AlphaFoldDB" id="A0A221T3K0"/>
<dbReference type="CDD" id="cd06529">
    <property type="entry name" value="S24_LexA-like"/>
    <property type="match status" value="1"/>
</dbReference>
<gene>
    <name evidence="2" type="ORF">DFI_19975</name>
</gene>
<keyword evidence="3" id="KW-1185">Reference proteome</keyword>
<dbReference type="InterPro" id="IPR015927">
    <property type="entry name" value="Peptidase_S24_S26A/B/C"/>
</dbReference>
<dbReference type="RefSeq" id="WP_027464396.1">
    <property type="nucleotide sequence ID" value="NZ_CP021084.1"/>
</dbReference>
<evidence type="ECO:0000259" key="1">
    <source>
        <dbReference type="Pfam" id="PF00717"/>
    </source>
</evidence>
<name>A0A221T3K0_9DEIO</name>
<proteinExistence type="predicted"/>
<protein>
    <submittedName>
        <fullName evidence="2">LexA family transcriptional regulator</fullName>
    </submittedName>
</protein>
<dbReference type="PANTHER" id="PTHR33516">
    <property type="entry name" value="LEXA REPRESSOR"/>
    <property type="match status" value="1"/>
</dbReference>
<evidence type="ECO:0000313" key="2">
    <source>
        <dbReference type="EMBL" id="ASN83473.1"/>
    </source>
</evidence>
<dbReference type="SUPFAM" id="SSF46785">
    <property type="entry name" value="Winged helix' DNA-binding domain"/>
    <property type="match status" value="1"/>
</dbReference>
<reference evidence="2 3" key="1">
    <citation type="submission" date="2017-05" db="EMBL/GenBank/DDBJ databases">
        <title>The complete genome sequence of Deinococcus ficus isolated from the rhizosphere of the Ficus religiosa L. in Taiwan.</title>
        <authorList>
            <person name="Wu K.-M."/>
            <person name="Liao T.-L."/>
            <person name="Liu Y.-M."/>
            <person name="Young C.-C."/>
            <person name="Tsai S.-F."/>
        </authorList>
    </citation>
    <scope>NUCLEOTIDE SEQUENCE [LARGE SCALE GENOMIC DNA]</scope>
    <source>
        <strain evidence="2 3">CC-FR2-10</strain>
        <plasmid evidence="3">pdfi3</plasmid>
    </source>
</reference>
<dbReference type="KEGG" id="dfc:DFI_19975"/>
<organism evidence="2 3">
    <name type="scientific">Deinococcus ficus</name>
    <dbReference type="NCBI Taxonomy" id="317577"/>
    <lineage>
        <taxon>Bacteria</taxon>
        <taxon>Thermotogati</taxon>
        <taxon>Deinococcota</taxon>
        <taxon>Deinococci</taxon>
        <taxon>Deinococcales</taxon>
        <taxon>Deinococcaceae</taxon>
        <taxon>Deinococcus</taxon>
    </lineage>
</organism>
<dbReference type="EMBL" id="CP021084">
    <property type="protein sequence ID" value="ASN83473.1"/>
    <property type="molecule type" value="Genomic_DNA"/>
</dbReference>
<dbReference type="InterPro" id="IPR036390">
    <property type="entry name" value="WH_DNA-bd_sf"/>
</dbReference>
<dbReference type="SUPFAM" id="SSF51306">
    <property type="entry name" value="LexA/Signal peptidase"/>
    <property type="match status" value="1"/>
</dbReference>
<dbReference type="InterPro" id="IPR011991">
    <property type="entry name" value="ArsR-like_HTH"/>
</dbReference>
<geneLocation type="plasmid" evidence="3">
    <name>pdfi3</name>
</geneLocation>
<dbReference type="InterPro" id="IPR036286">
    <property type="entry name" value="LexA/Signal_pep-like_sf"/>
</dbReference>
<dbReference type="InterPro" id="IPR039418">
    <property type="entry name" value="LexA-like"/>
</dbReference>
<dbReference type="PANTHER" id="PTHR33516:SF2">
    <property type="entry name" value="LEXA REPRESSOR-RELATED"/>
    <property type="match status" value="1"/>
</dbReference>
<keyword evidence="2" id="KW-0614">Plasmid</keyword>
<feature type="domain" description="Peptidase S24/S26A/S26B/S26C" evidence="1">
    <location>
        <begin position="77"/>
        <end position="194"/>
    </location>
</feature>
<accession>A0A221T3K0</accession>
<evidence type="ECO:0000313" key="3">
    <source>
        <dbReference type="Proteomes" id="UP000259030"/>
    </source>
</evidence>
<dbReference type="Proteomes" id="UP000259030">
    <property type="component" value="Plasmid pDFI3"/>
</dbReference>
<dbReference type="InterPro" id="IPR036388">
    <property type="entry name" value="WH-like_DNA-bd_sf"/>
</dbReference>
<dbReference type="Gene3D" id="2.10.109.10">
    <property type="entry name" value="Umud Fragment, subunit A"/>
    <property type="match status" value="1"/>
</dbReference>
<dbReference type="Gene3D" id="1.10.10.10">
    <property type="entry name" value="Winged helix-like DNA-binding domain superfamily/Winged helix DNA-binding domain"/>
    <property type="match status" value="1"/>
</dbReference>
<sequence>MPPELTPTRTRLLSLILSLGKDATTTRVAEKARVSKAAISNHVTALRTLGYLEESAGRYAPLTLTDRARQILQIGIPIYGQIAAGRPILAEQAPDQTTPSLDALLGVRDGDFLLEVRGDSMTGIGVMNGDWVLVRPASTVQDGEVAVVLIPGENTATLKRVLHFHDVIILISENPDHPRMSFPAEQVTIQGKMIGRVGMVPTRGRG</sequence>
<dbReference type="InterPro" id="IPR050077">
    <property type="entry name" value="LexA_repressor"/>
</dbReference>
<dbReference type="CDD" id="cd00090">
    <property type="entry name" value="HTH_ARSR"/>
    <property type="match status" value="1"/>
</dbReference>